<evidence type="ECO:0000313" key="3">
    <source>
        <dbReference type="Proteomes" id="UP001162483"/>
    </source>
</evidence>
<dbReference type="EMBL" id="CATNWA010008564">
    <property type="protein sequence ID" value="CAI9556465.1"/>
    <property type="molecule type" value="Genomic_DNA"/>
</dbReference>
<keyword evidence="3" id="KW-1185">Reference proteome</keyword>
<gene>
    <name evidence="2" type="ORF">SPARVUS_LOCUS4550912</name>
</gene>
<feature type="region of interest" description="Disordered" evidence="1">
    <location>
        <begin position="20"/>
        <end position="55"/>
    </location>
</feature>
<proteinExistence type="predicted"/>
<comment type="caution">
    <text evidence="2">The sequence shown here is derived from an EMBL/GenBank/DDBJ whole genome shotgun (WGS) entry which is preliminary data.</text>
</comment>
<dbReference type="Proteomes" id="UP001162483">
    <property type="component" value="Unassembled WGS sequence"/>
</dbReference>
<reference evidence="2" key="1">
    <citation type="submission" date="2023-05" db="EMBL/GenBank/DDBJ databases">
        <authorList>
            <person name="Stuckert A."/>
        </authorList>
    </citation>
    <scope>NUCLEOTIDE SEQUENCE</scope>
</reference>
<organism evidence="2 3">
    <name type="scientific">Staurois parvus</name>
    <dbReference type="NCBI Taxonomy" id="386267"/>
    <lineage>
        <taxon>Eukaryota</taxon>
        <taxon>Metazoa</taxon>
        <taxon>Chordata</taxon>
        <taxon>Craniata</taxon>
        <taxon>Vertebrata</taxon>
        <taxon>Euteleostomi</taxon>
        <taxon>Amphibia</taxon>
        <taxon>Batrachia</taxon>
        <taxon>Anura</taxon>
        <taxon>Neobatrachia</taxon>
        <taxon>Ranoidea</taxon>
        <taxon>Ranidae</taxon>
        <taxon>Staurois</taxon>
    </lineage>
</organism>
<sequence>MSLFKFFYFPPVPFLVCPIRPDTRREQHPEDRCRHRPEDMAGDAAGGTSRERRTR</sequence>
<accession>A0ABN9C8S2</accession>
<evidence type="ECO:0000256" key="1">
    <source>
        <dbReference type="SAM" id="MobiDB-lite"/>
    </source>
</evidence>
<evidence type="ECO:0000313" key="2">
    <source>
        <dbReference type="EMBL" id="CAI9556465.1"/>
    </source>
</evidence>
<feature type="compositionally biased region" description="Basic and acidic residues" evidence="1">
    <location>
        <begin position="21"/>
        <end position="39"/>
    </location>
</feature>
<name>A0ABN9C8S2_9NEOB</name>
<protein>
    <submittedName>
        <fullName evidence="2">Uncharacterized protein</fullName>
    </submittedName>
</protein>